<feature type="compositionally biased region" description="Polar residues" evidence="1">
    <location>
        <begin position="365"/>
        <end position="374"/>
    </location>
</feature>
<dbReference type="AlphaFoldDB" id="A0A7R9V385"/>
<feature type="compositionally biased region" description="Basic and acidic residues" evidence="1">
    <location>
        <begin position="1"/>
        <end position="10"/>
    </location>
</feature>
<dbReference type="EMBL" id="HBEC01008029">
    <property type="protein sequence ID" value="CAD8283620.1"/>
    <property type="molecule type" value="Transcribed_RNA"/>
</dbReference>
<organism evidence="3">
    <name type="scientific">Chlamydomonas euryale</name>
    <dbReference type="NCBI Taxonomy" id="1486919"/>
    <lineage>
        <taxon>Eukaryota</taxon>
        <taxon>Viridiplantae</taxon>
        <taxon>Chlorophyta</taxon>
        <taxon>core chlorophytes</taxon>
        <taxon>Chlorophyceae</taxon>
        <taxon>CS clade</taxon>
        <taxon>Chlamydomonadales</taxon>
        <taxon>Chlamydomonadaceae</taxon>
        <taxon>Chlamydomonas</taxon>
    </lineage>
</organism>
<name>A0A7R9V385_9CHLO</name>
<keyword evidence="2" id="KW-0472">Membrane</keyword>
<feature type="region of interest" description="Disordered" evidence="1">
    <location>
        <begin position="1"/>
        <end position="23"/>
    </location>
</feature>
<accession>A0A7R9V385</accession>
<evidence type="ECO:0000256" key="2">
    <source>
        <dbReference type="SAM" id="Phobius"/>
    </source>
</evidence>
<evidence type="ECO:0000256" key="1">
    <source>
        <dbReference type="SAM" id="MobiDB-lite"/>
    </source>
</evidence>
<keyword evidence="2" id="KW-1133">Transmembrane helix</keyword>
<feature type="region of interest" description="Disordered" evidence="1">
    <location>
        <begin position="365"/>
        <end position="416"/>
    </location>
</feature>
<gene>
    <name evidence="3" type="ORF">CEUR00632_LOCUS3655</name>
</gene>
<keyword evidence="2" id="KW-0812">Transmembrane</keyword>
<feature type="region of interest" description="Disordered" evidence="1">
    <location>
        <begin position="429"/>
        <end position="452"/>
    </location>
</feature>
<sequence length="452" mass="46955">MERLRADRMGGRPTQRASPRGLRQVAASSAASAAATLLCLALGAAAQGGNPNGDLGADLGIPLQLARPPLPPSPPPPPLVVDAPSGLSTGQIIGICFGAGLGAPLLVCLLVFVMARCLRRASKQPHSKKWINDDDPELAVSKHLPADISAIGDDIELGHASFRGGDIDAEGNSVMAVGADIETAGKPRGGMGHFRRWLDSLHAESDKQQLLDGASGPHGNHNRMLQMLDSALVGLQGQRQLEGVNFSRLAPSVMGSPAPSSITGSSRLLLNCRMRSDMDAEADAEAVFDGVHTVEGAALSTPRTAHAAMERGGGVSFSAMPQDSLGAAVLMSAALEGGDVLLVPPGGGVHHMAPQAHQGHQYLTSGFGSPSRARNPQPLAVGSPVQVHSAYTGEEDSPSMYSSTHNGSKDGSIGLNFPTPNFELMEQMRAQRRTASTIREEDSWSGSTKTGL</sequence>
<proteinExistence type="predicted"/>
<evidence type="ECO:0000313" key="3">
    <source>
        <dbReference type="EMBL" id="CAD8283620.1"/>
    </source>
</evidence>
<feature type="transmembrane region" description="Helical" evidence="2">
    <location>
        <begin position="92"/>
        <end position="115"/>
    </location>
</feature>
<protein>
    <submittedName>
        <fullName evidence="3">Uncharacterized protein</fullName>
    </submittedName>
</protein>
<reference evidence="3" key="1">
    <citation type="submission" date="2021-01" db="EMBL/GenBank/DDBJ databases">
        <authorList>
            <person name="Corre E."/>
            <person name="Pelletier E."/>
            <person name="Niang G."/>
            <person name="Scheremetjew M."/>
            <person name="Finn R."/>
            <person name="Kale V."/>
            <person name="Holt S."/>
            <person name="Cochrane G."/>
            <person name="Meng A."/>
            <person name="Brown T."/>
            <person name="Cohen L."/>
        </authorList>
    </citation>
    <scope>NUCLEOTIDE SEQUENCE</scope>
    <source>
        <strain evidence="3">CCMP219</strain>
    </source>
</reference>